<keyword evidence="3 5" id="KW-0687">Ribonucleoprotein</keyword>
<comment type="function">
    <text evidence="5 6">Binds directly to 23S ribosomal RNA and is necessary for the in vitro assembly process of the 50S ribosomal subunit. It is not involved in the protein synthesizing functions of that subunit.</text>
</comment>
<name>A0A2N2F3Y0_9BACT</name>
<gene>
    <name evidence="5" type="primary">rplT</name>
    <name evidence="7" type="ORF">CVU76_02780</name>
</gene>
<dbReference type="PANTHER" id="PTHR10986">
    <property type="entry name" value="39S RIBOSOMAL PROTEIN L20"/>
    <property type="match status" value="1"/>
</dbReference>
<evidence type="ECO:0000313" key="7">
    <source>
        <dbReference type="EMBL" id="PKN02925.1"/>
    </source>
</evidence>
<keyword evidence="5 6" id="KW-0694">RNA-binding</keyword>
<dbReference type="HAMAP" id="MF_00382">
    <property type="entry name" value="Ribosomal_bL20"/>
    <property type="match status" value="1"/>
</dbReference>
<dbReference type="Proteomes" id="UP000233417">
    <property type="component" value="Unassembled WGS sequence"/>
</dbReference>
<organism evidence="7 8">
    <name type="scientific">Candidatus Dojkabacteria bacterium HGW-Dojkabacteria-1</name>
    <dbReference type="NCBI Taxonomy" id="2013761"/>
    <lineage>
        <taxon>Bacteria</taxon>
        <taxon>Candidatus Dojkabacteria</taxon>
    </lineage>
</organism>
<dbReference type="CDD" id="cd07026">
    <property type="entry name" value="Ribosomal_L20"/>
    <property type="match status" value="1"/>
</dbReference>
<reference evidence="7 8" key="1">
    <citation type="journal article" date="2017" name="ISME J.">
        <title>Potential for microbial H2 and metal transformations associated with novel bacteria and archaea in deep terrestrial subsurface sediments.</title>
        <authorList>
            <person name="Hernsdorf A.W."/>
            <person name="Amano Y."/>
            <person name="Miyakawa K."/>
            <person name="Ise K."/>
            <person name="Suzuki Y."/>
            <person name="Anantharaman K."/>
            <person name="Probst A."/>
            <person name="Burstein D."/>
            <person name="Thomas B.C."/>
            <person name="Banfield J.F."/>
        </authorList>
    </citation>
    <scope>NUCLEOTIDE SEQUENCE [LARGE SCALE GENOMIC DNA]</scope>
    <source>
        <strain evidence="7">HGW-Dojkabacteria-1</strain>
    </source>
</reference>
<dbReference type="Gene3D" id="6.10.160.10">
    <property type="match status" value="1"/>
</dbReference>
<evidence type="ECO:0000256" key="4">
    <source>
        <dbReference type="ARBA" id="ARBA00035172"/>
    </source>
</evidence>
<dbReference type="InterPro" id="IPR005813">
    <property type="entry name" value="Ribosomal_bL20"/>
</dbReference>
<comment type="caution">
    <text evidence="7">The sequence shown here is derived from an EMBL/GenBank/DDBJ whole genome shotgun (WGS) entry which is preliminary data.</text>
</comment>
<dbReference type="GO" id="GO:1990904">
    <property type="term" value="C:ribonucleoprotein complex"/>
    <property type="evidence" value="ECO:0007669"/>
    <property type="project" value="UniProtKB-KW"/>
</dbReference>
<dbReference type="GO" id="GO:0019843">
    <property type="term" value="F:rRNA binding"/>
    <property type="evidence" value="ECO:0007669"/>
    <property type="project" value="UniProtKB-UniRule"/>
</dbReference>
<evidence type="ECO:0000256" key="5">
    <source>
        <dbReference type="HAMAP-Rule" id="MF_00382"/>
    </source>
</evidence>
<dbReference type="AlphaFoldDB" id="A0A2N2F3Y0"/>
<dbReference type="EMBL" id="PHAO01000001">
    <property type="protein sequence ID" value="PKN02925.1"/>
    <property type="molecule type" value="Genomic_DNA"/>
</dbReference>
<dbReference type="GO" id="GO:0000027">
    <property type="term" value="P:ribosomal large subunit assembly"/>
    <property type="evidence" value="ECO:0007669"/>
    <property type="project" value="UniProtKB-UniRule"/>
</dbReference>
<dbReference type="Pfam" id="PF00453">
    <property type="entry name" value="Ribosomal_L20"/>
    <property type="match status" value="1"/>
</dbReference>
<dbReference type="SUPFAM" id="SSF74731">
    <property type="entry name" value="Ribosomal protein L20"/>
    <property type="match status" value="1"/>
</dbReference>
<comment type="similarity">
    <text evidence="1 5 6">Belongs to the bacterial ribosomal protein bL20 family.</text>
</comment>
<evidence type="ECO:0000256" key="2">
    <source>
        <dbReference type="ARBA" id="ARBA00022980"/>
    </source>
</evidence>
<evidence type="ECO:0000256" key="6">
    <source>
        <dbReference type="RuleBase" id="RU000560"/>
    </source>
</evidence>
<dbReference type="GO" id="GO:0006412">
    <property type="term" value="P:translation"/>
    <property type="evidence" value="ECO:0007669"/>
    <property type="project" value="InterPro"/>
</dbReference>
<evidence type="ECO:0000256" key="3">
    <source>
        <dbReference type="ARBA" id="ARBA00023274"/>
    </source>
</evidence>
<evidence type="ECO:0000256" key="1">
    <source>
        <dbReference type="ARBA" id="ARBA00007698"/>
    </source>
</evidence>
<proteinExistence type="inferred from homology"/>
<sequence>MMRVKGGTVRKRRHNKILAFTKGYRMTKSKLYKVAHEAYMHAGQYSYNDRRKRSGQMRNLWIQKINAACKNNEIQYKDLIGGLKKKNIELDRKVLADIAVNDPQVFSFIVKSL</sequence>
<dbReference type="GO" id="GO:0003735">
    <property type="term" value="F:structural constituent of ribosome"/>
    <property type="evidence" value="ECO:0007669"/>
    <property type="project" value="InterPro"/>
</dbReference>
<accession>A0A2N2F3Y0</accession>
<evidence type="ECO:0000313" key="8">
    <source>
        <dbReference type="Proteomes" id="UP000233417"/>
    </source>
</evidence>
<dbReference type="PRINTS" id="PR00062">
    <property type="entry name" value="RIBOSOMALL20"/>
</dbReference>
<dbReference type="InterPro" id="IPR035566">
    <property type="entry name" value="Ribosomal_protein_bL20_C"/>
</dbReference>
<keyword evidence="2 5" id="KW-0689">Ribosomal protein</keyword>
<dbReference type="Gene3D" id="1.10.1900.20">
    <property type="entry name" value="Ribosomal protein L20"/>
    <property type="match status" value="1"/>
</dbReference>
<dbReference type="GO" id="GO:0005840">
    <property type="term" value="C:ribosome"/>
    <property type="evidence" value="ECO:0007669"/>
    <property type="project" value="UniProtKB-KW"/>
</dbReference>
<dbReference type="NCBIfam" id="TIGR01032">
    <property type="entry name" value="rplT_bact"/>
    <property type="match status" value="1"/>
</dbReference>
<dbReference type="FunFam" id="1.10.1900.20:FF:000001">
    <property type="entry name" value="50S ribosomal protein L20"/>
    <property type="match status" value="1"/>
</dbReference>
<protein>
    <recommendedName>
        <fullName evidence="4 5">Large ribosomal subunit protein bL20</fullName>
    </recommendedName>
</protein>
<keyword evidence="5 6" id="KW-0699">rRNA-binding</keyword>